<accession>A0A016UBM1</accession>
<name>A0A016UBM1_9BILA</name>
<proteinExistence type="predicted"/>
<comment type="caution">
    <text evidence="1">The sequence shown here is derived from an EMBL/GenBank/DDBJ whole genome shotgun (WGS) entry which is preliminary data.</text>
</comment>
<organism evidence="1 2">
    <name type="scientific">Ancylostoma ceylanicum</name>
    <dbReference type="NCBI Taxonomy" id="53326"/>
    <lineage>
        <taxon>Eukaryota</taxon>
        <taxon>Metazoa</taxon>
        <taxon>Ecdysozoa</taxon>
        <taxon>Nematoda</taxon>
        <taxon>Chromadorea</taxon>
        <taxon>Rhabditida</taxon>
        <taxon>Rhabditina</taxon>
        <taxon>Rhabditomorpha</taxon>
        <taxon>Strongyloidea</taxon>
        <taxon>Ancylostomatidae</taxon>
        <taxon>Ancylostomatinae</taxon>
        <taxon>Ancylostoma</taxon>
    </lineage>
</organism>
<protein>
    <submittedName>
        <fullName evidence="1">Uncharacterized protein</fullName>
    </submittedName>
</protein>
<evidence type="ECO:0000313" key="1">
    <source>
        <dbReference type="EMBL" id="EYC12525.1"/>
    </source>
</evidence>
<evidence type="ECO:0000313" key="2">
    <source>
        <dbReference type="Proteomes" id="UP000024635"/>
    </source>
</evidence>
<dbReference type="AlphaFoldDB" id="A0A016UBM1"/>
<sequence>MRSNSGKTTSFGHGRAGRAELIGAALRSADAGRRSARPSRAALVAALRSRGAGPPSSRPQQECAFPGTWDFILFLKFVRDLKNGMKLFERDEVNCGKFL</sequence>
<gene>
    <name evidence="1" type="primary">Acey_s0047.g1530</name>
    <name evidence="1" type="ORF">Y032_0047g1530</name>
</gene>
<dbReference type="EMBL" id="JARK01001383">
    <property type="protein sequence ID" value="EYC12525.1"/>
    <property type="molecule type" value="Genomic_DNA"/>
</dbReference>
<reference evidence="2" key="1">
    <citation type="journal article" date="2015" name="Nat. Genet.">
        <title>The genome and transcriptome of the zoonotic hookworm Ancylostoma ceylanicum identify infection-specific gene families.</title>
        <authorList>
            <person name="Schwarz E.M."/>
            <person name="Hu Y."/>
            <person name="Antoshechkin I."/>
            <person name="Miller M.M."/>
            <person name="Sternberg P.W."/>
            <person name="Aroian R.V."/>
        </authorList>
    </citation>
    <scope>NUCLEOTIDE SEQUENCE</scope>
    <source>
        <strain evidence="2">HY135</strain>
    </source>
</reference>
<keyword evidence="2" id="KW-1185">Reference proteome</keyword>
<dbReference type="Proteomes" id="UP000024635">
    <property type="component" value="Unassembled WGS sequence"/>
</dbReference>